<dbReference type="EMBL" id="JASGXD010000007">
    <property type="protein sequence ID" value="KAK6004695.1"/>
    <property type="molecule type" value="Genomic_DNA"/>
</dbReference>
<organism evidence="2 3">
    <name type="scientific">Aureobasidium pullulans</name>
    <name type="common">Black yeast</name>
    <name type="synonym">Pullularia pullulans</name>
    <dbReference type="NCBI Taxonomy" id="5580"/>
    <lineage>
        <taxon>Eukaryota</taxon>
        <taxon>Fungi</taxon>
        <taxon>Dikarya</taxon>
        <taxon>Ascomycota</taxon>
        <taxon>Pezizomycotina</taxon>
        <taxon>Dothideomycetes</taxon>
        <taxon>Dothideomycetidae</taxon>
        <taxon>Dothideales</taxon>
        <taxon>Saccotheciaceae</taxon>
        <taxon>Aureobasidium</taxon>
    </lineage>
</organism>
<keyword evidence="3" id="KW-1185">Reference proteome</keyword>
<sequence>MITFISLLTTSLAVQTLAQSSNLTFSFSPATLDNCASNGSAEAITFTTSSVPLLYQCFNIEDLFASSNTSSSYGARTTQSTSGTYTYEQISWRIFNADAYSTQTNYSGIWYFQQNFTWPAQGEDAERIFEVFDAKDCHQTGPTNDSIYPILGWTCQSSAKGDCYEAPYNIRSFQIGSAAGINSKIKKCWIASTGAAAERFGGSSRTAVAVGALTVLAAGLLSW</sequence>
<evidence type="ECO:0000313" key="2">
    <source>
        <dbReference type="EMBL" id="KAK6004695.1"/>
    </source>
</evidence>
<protein>
    <submittedName>
        <fullName evidence="2">Uncharacterized protein</fullName>
    </submittedName>
</protein>
<evidence type="ECO:0000256" key="1">
    <source>
        <dbReference type="SAM" id="SignalP"/>
    </source>
</evidence>
<gene>
    <name evidence="2" type="ORF">QM012_008557</name>
</gene>
<name>A0ABR0TJR9_AURPU</name>
<accession>A0ABR0TJR9</accession>
<dbReference type="Proteomes" id="UP001341245">
    <property type="component" value="Unassembled WGS sequence"/>
</dbReference>
<comment type="caution">
    <text evidence="2">The sequence shown here is derived from an EMBL/GenBank/DDBJ whole genome shotgun (WGS) entry which is preliminary data.</text>
</comment>
<feature type="chain" id="PRO_5046694197" evidence="1">
    <location>
        <begin position="19"/>
        <end position="223"/>
    </location>
</feature>
<evidence type="ECO:0000313" key="3">
    <source>
        <dbReference type="Proteomes" id="UP001341245"/>
    </source>
</evidence>
<feature type="signal peptide" evidence="1">
    <location>
        <begin position="1"/>
        <end position="18"/>
    </location>
</feature>
<reference evidence="2 3" key="1">
    <citation type="submission" date="2023-11" db="EMBL/GenBank/DDBJ databases">
        <title>Draft genome sequence and annotation of the polyextremotolerant black yeast-like fungus Aureobasidium pullulans NRRL 62042.</title>
        <authorList>
            <person name="Dielentheis-Frenken M.R.E."/>
            <person name="Wibberg D."/>
            <person name="Blank L.M."/>
            <person name="Tiso T."/>
        </authorList>
    </citation>
    <scope>NUCLEOTIDE SEQUENCE [LARGE SCALE GENOMIC DNA]</scope>
    <source>
        <strain evidence="2 3">NRRL 62042</strain>
    </source>
</reference>
<keyword evidence="1" id="KW-0732">Signal</keyword>
<proteinExistence type="predicted"/>